<keyword evidence="1" id="KW-0378">Hydrolase</keyword>
<proteinExistence type="predicted"/>
<dbReference type="AlphaFoldDB" id="A0A6A3BXN2"/>
<organism evidence="1 2">
    <name type="scientific">Hibiscus syriacus</name>
    <name type="common">Rose of Sharon</name>
    <dbReference type="NCBI Taxonomy" id="106335"/>
    <lineage>
        <taxon>Eukaryota</taxon>
        <taxon>Viridiplantae</taxon>
        <taxon>Streptophyta</taxon>
        <taxon>Embryophyta</taxon>
        <taxon>Tracheophyta</taxon>
        <taxon>Spermatophyta</taxon>
        <taxon>Magnoliopsida</taxon>
        <taxon>eudicotyledons</taxon>
        <taxon>Gunneridae</taxon>
        <taxon>Pentapetalae</taxon>
        <taxon>rosids</taxon>
        <taxon>malvids</taxon>
        <taxon>Malvales</taxon>
        <taxon>Malvaceae</taxon>
        <taxon>Malvoideae</taxon>
        <taxon>Hibiscus</taxon>
    </lineage>
</organism>
<dbReference type="EMBL" id="VEPZ02000628">
    <property type="protein sequence ID" value="KAE8721426.1"/>
    <property type="molecule type" value="Genomic_DNA"/>
</dbReference>
<evidence type="ECO:0000313" key="1">
    <source>
        <dbReference type="EMBL" id="KAE8721426.1"/>
    </source>
</evidence>
<sequence>MWEFFYQNGDPLGRRDHGKKVVWWLSEGMRAMASDFVSAELQGEFLELRQKMGPVLTFLIQAQPNLSAIPIPLRLEAICLKTCTHYPTLFDHFQRELRNVLQELQQKSMVEDWKETESWKLLKELPSSAQHRAIARKNTQPKPVQGVLGMDLEKAKAIQGRIDEFTKRMSELLQIERDAELEFTQEELDAVPTPDEGLGGIHLVLFRVDGNHRLPPTTLSPGDMICVRISDSRGAGTTSCIQGFVNNLGDDGCSISVAMESRHDDPTFSKSYLEIACALIVFKVWLMHSHMRAIVKP</sequence>
<dbReference type="Gene3D" id="2.40.30.270">
    <property type="match status" value="1"/>
</dbReference>
<keyword evidence="2" id="KW-1185">Reference proteome</keyword>
<evidence type="ECO:0000313" key="2">
    <source>
        <dbReference type="Proteomes" id="UP000436088"/>
    </source>
</evidence>
<dbReference type="GO" id="GO:0016787">
    <property type="term" value="F:hydrolase activity"/>
    <property type="evidence" value="ECO:0007669"/>
    <property type="project" value="UniProtKB-KW"/>
</dbReference>
<gene>
    <name evidence="1" type="ORF">F3Y22_tig00016004pilonHSYRG00040</name>
</gene>
<comment type="caution">
    <text evidence="1">The sequence shown here is derived from an EMBL/GenBank/DDBJ whole genome shotgun (WGS) entry which is preliminary data.</text>
</comment>
<accession>A0A6A3BXN2</accession>
<name>A0A6A3BXN2_HIBSY</name>
<reference evidence="1" key="1">
    <citation type="submission" date="2019-09" db="EMBL/GenBank/DDBJ databases">
        <title>Draft genome information of white flower Hibiscus syriacus.</title>
        <authorList>
            <person name="Kim Y.-M."/>
        </authorList>
    </citation>
    <scope>NUCLEOTIDE SEQUENCE [LARGE SCALE GENOMIC DNA]</scope>
    <source>
        <strain evidence="1">YM2019G1</strain>
    </source>
</reference>
<protein>
    <submittedName>
        <fullName evidence="1">P-loop containing nucleoside triphosphate hydrolases superfamily protein isoform 2</fullName>
    </submittedName>
</protein>
<dbReference type="Proteomes" id="UP000436088">
    <property type="component" value="Unassembled WGS sequence"/>
</dbReference>